<accession>A0A6J7KKV1</accession>
<evidence type="ECO:0000256" key="2">
    <source>
        <dbReference type="SAM" id="Phobius"/>
    </source>
</evidence>
<keyword evidence="2" id="KW-0472">Membrane</keyword>
<feature type="transmembrane region" description="Helical" evidence="2">
    <location>
        <begin position="20"/>
        <end position="39"/>
    </location>
</feature>
<keyword evidence="2" id="KW-1133">Transmembrane helix</keyword>
<evidence type="ECO:0000256" key="1">
    <source>
        <dbReference type="SAM" id="MobiDB-lite"/>
    </source>
</evidence>
<reference evidence="3" key="1">
    <citation type="submission" date="2020-05" db="EMBL/GenBank/DDBJ databases">
        <authorList>
            <person name="Chiriac C."/>
            <person name="Salcher M."/>
            <person name="Ghai R."/>
            <person name="Kavagutti S V."/>
        </authorList>
    </citation>
    <scope>NUCLEOTIDE SEQUENCE</scope>
</reference>
<protein>
    <submittedName>
        <fullName evidence="3">Unannotated protein</fullName>
    </submittedName>
</protein>
<proteinExistence type="predicted"/>
<gene>
    <name evidence="3" type="ORF">UFOPK3564_03813</name>
</gene>
<evidence type="ECO:0000313" key="3">
    <source>
        <dbReference type="EMBL" id="CAB4956898.1"/>
    </source>
</evidence>
<organism evidence="3">
    <name type="scientific">freshwater metagenome</name>
    <dbReference type="NCBI Taxonomy" id="449393"/>
    <lineage>
        <taxon>unclassified sequences</taxon>
        <taxon>metagenomes</taxon>
        <taxon>ecological metagenomes</taxon>
    </lineage>
</organism>
<dbReference type="AlphaFoldDB" id="A0A6J7KKV1"/>
<keyword evidence="2" id="KW-0812">Transmembrane</keyword>
<sequence length="428" mass="44789">MSSFSDAVRTWLGAVPRPVRFGGAAVLVLVVLVAVVRLATGSGDEPQTRAAAPTTTAAGGSPAAPGEGATLLRRDGSAVLGVQKSTDGAAAAAISYVGQRNILLTGGTTAQESAEIGSKLAIGGRDIGKSPASIPDRVAETSDESSEALLKTRAGQMTWWTVPLGYRVRSYKNDRATVRVFASTMSAQSDVAAGPGTLGFALQDVKLRWQDGAWRIHDVADAPDQPTPVVALVGDSRSGLADRPVKERLIAPQENSSAPLHRWLRSAAPLLAGPQGLGPVKGGQRLDDDQALVARDALVGMANIGRRYGTLDGRATKGWRTGAPVAVREISCPDGAGDARCFGELLLSTGTDSDQIATVELTVAGIIVGDVRGQRRALRLDITREQQQEALGGSFQIVKTEDDAKRTDLAAWKRSIYPLKPALPAVPR</sequence>
<dbReference type="EMBL" id="CAFBMK010000416">
    <property type="protein sequence ID" value="CAB4956898.1"/>
    <property type="molecule type" value="Genomic_DNA"/>
</dbReference>
<feature type="region of interest" description="Disordered" evidence="1">
    <location>
        <begin position="43"/>
        <end position="68"/>
    </location>
</feature>
<feature type="compositionally biased region" description="Low complexity" evidence="1">
    <location>
        <begin position="50"/>
        <end position="68"/>
    </location>
</feature>
<name>A0A6J7KKV1_9ZZZZ</name>